<evidence type="ECO:0000313" key="1">
    <source>
        <dbReference type="EMBL" id="CAL0321171.1"/>
    </source>
</evidence>
<comment type="caution">
    <text evidence="1">The sequence shown here is derived from an EMBL/GenBank/DDBJ whole genome shotgun (WGS) entry which is preliminary data.</text>
</comment>
<dbReference type="EMBL" id="CAXHTB010000015">
    <property type="protein sequence ID" value="CAL0321171.1"/>
    <property type="molecule type" value="Genomic_DNA"/>
</dbReference>
<sequence length="59" mass="6468">MEKLSLYLLAKDVGETVSLGSKLCKLGKQVLKAWQTSLETLACKPLKKLGEEAKMACEL</sequence>
<protein>
    <submittedName>
        <fullName evidence="1">Uncharacterized protein</fullName>
    </submittedName>
</protein>
<organism evidence="1 2">
    <name type="scientific">Lupinus luteus</name>
    <name type="common">European yellow lupine</name>
    <dbReference type="NCBI Taxonomy" id="3873"/>
    <lineage>
        <taxon>Eukaryota</taxon>
        <taxon>Viridiplantae</taxon>
        <taxon>Streptophyta</taxon>
        <taxon>Embryophyta</taxon>
        <taxon>Tracheophyta</taxon>
        <taxon>Spermatophyta</taxon>
        <taxon>Magnoliopsida</taxon>
        <taxon>eudicotyledons</taxon>
        <taxon>Gunneridae</taxon>
        <taxon>Pentapetalae</taxon>
        <taxon>rosids</taxon>
        <taxon>fabids</taxon>
        <taxon>Fabales</taxon>
        <taxon>Fabaceae</taxon>
        <taxon>Papilionoideae</taxon>
        <taxon>50 kb inversion clade</taxon>
        <taxon>genistoids sensu lato</taxon>
        <taxon>core genistoids</taxon>
        <taxon>Genisteae</taxon>
        <taxon>Lupinus</taxon>
    </lineage>
</organism>
<dbReference type="Proteomes" id="UP001497480">
    <property type="component" value="Unassembled WGS sequence"/>
</dbReference>
<keyword evidence="2" id="KW-1185">Reference proteome</keyword>
<dbReference type="AlphaFoldDB" id="A0AAV1XHW4"/>
<reference evidence="1 2" key="1">
    <citation type="submission" date="2024-03" db="EMBL/GenBank/DDBJ databases">
        <authorList>
            <person name="Martinez-Hernandez J."/>
        </authorList>
    </citation>
    <scope>NUCLEOTIDE SEQUENCE [LARGE SCALE GENOMIC DNA]</scope>
</reference>
<evidence type="ECO:0000313" key="2">
    <source>
        <dbReference type="Proteomes" id="UP001497480"/>
    </source>
</evidence>
<name>A0AAV1XHW4_LUPLU</name>
<gene>
    <name evidence="1" type="ORF">LLUT_LOCUS22231</name>
</gene>
<proteinExistence type="predicted"/>
<accession>A0AAV1XHW4</accession>